<evidence type="ECO:0000256" key="8">
    <source>
        <dbReference type="HAMAP-Rule" id="MF_03124"/>
    </source>
</evidence>
<feature type="binding site" evidence="8">
    <location>
        <position position="210"/>
    </location>
    <ligand>
        <name>substrate</name>
    </ligand>
</feature>
<dbReference type="Pfam" id="PF01960">
    <property type="entry name" value="ArgJ"/>
    <property type="match status" value="1"/>
</dbReference>
<dbReference type="Proteomes" id="UP000332933">
    <property type="component" value="Unassembled WGS sequence"/>
</dbReference>
<feature type="binding site" evidence="8">
    <location>
        <position position="473"/>
    </location>
    <ligand>
        <name>substrate</name>
    </ligand>
</feature>
<keyword evidence="7 8" id="KW-0012">Acyltransferase</keyword>
<dbReference type="GO" id="GO:0006526">
    <property type="term" value="P:L-arginine biosynthetic process"/>
    <property type="evidence" value="ECO:0007669"/>
    <property type="project" value="UniProtKB-UniRule"/>
</dbReference>
<proteinExistence type="inferred from homology"/>
<evidence type="ECO:0000313" key="10">
    <source>
        <dbReference type="EMBL" id="VFU01514.1"/>
    </source>
</evidence>
<comment type="similarity">
    <text evidence="1 8">Belongs to the ArgJ family.</text>
</comment>
<dbReference type="GO" id="GO:0006592">
    <property type="term" value="P:ornithine biosynthetic process"/>
    <property type="evidence" value="ECO:0007669"/>
    <property type="project" value="TreeGrafter"/>
</dbReference>
<keyword evidence="6 8" id="KW-0511">Multifunctional enzyme</keyword>
<dbReference type="GO" id="GO:0004358">
    <property type="term" value="F:L-glutamate N-acetyltransferase activity, acting on acetyl-L-ornithine as donor"/>
    <property type="evidence" value="ECO:0007669"/>
    <property type="project" value="UniProtKB-UniRule"/>
</dbReference>
<dbReference type="HAMAP" id="MF_01106">
    <property type="entry name" value="ArgJ"/>
    <property type="match status" value="1"/>
</dbReference>
<dbReference type="CDD" id="cd02152">
    <property type="entry name" value="OAT"/>
    <property type="match status" value="1"/>
</dbReference>
<comment type="pathway">
    <text evidence="8">Amino-acid biosynthesis; L-arginine biosynthesis; L-ornithine and N-acetyl-L-glutamate from L-glutamate and N(2)-acetyl-L-ornithine (cyclic): step 1/1.</text>
</comment>
<dbReference type="EC" id="2.3.1.35" evidence="8"/>
<evidence type="ECO:0000256" key="4">
    <source>
        <dbReference type="ARBA" id="ARBA00022679"/>
    </source>
</evidence>
<comment type="function">
    <text evidence="8">Catalyzes two activities which are involved in the cyclic version of arginine biosynthesis: the synthesis of acetylglutamate from glutamate and acetyl-CoA, and of ornithine by transacetylation between acetylornithine and glutamate.</text>
</comment>
<dbReference type="EC" id="2.3.1.1" evidence="8"/>
<feature type="binding site" evidence="8">
    <location>
        <position position="302"/>
    </location>
    <ligand>
        <name>substrate</name>
    </ligand>
</feature>
<gene>
    <name evidence="10" type="primary">Aste57867_24880</name>
    <name evidence="9" type="ORF">As57867_024802</name>
    <name evidence="10" type="ORF">ASTE57867_24880</name>
</gene>
<reference evidence="9" key="2">
    <citation type="submission" date="2019-06" db="EMBL/GenBank/DDBJ databases">
        <title>Genomics analysis of Aphanomyces spp. identifies a new class of oomycete effector associated with host adaptation.</title>
        <authorList>
            <person name="Gaulin E."/>
        </authorList>
    </citation>
    <scope>NUCLEOTIDE SEQUENCE</scope>
    <source>
        <strain evidence="9">CBS 578.67</strain>
    </source>
</reference>
<keyword evidence="5 8" id="KW-0068">Autocatalytic cleavage</keyword>
<dbReference type="PANTHER" id="PTHR23100">
    <property type="entry name" value="ARGININE BIOSYNTHESIS BIFUNCTIONAL PROTEIN ARGJ"/>
    <property type="match status" value="1"/>
</dbReference>
<dbReference type="EMBL" id="CAADRA010007482">
    <property type="protein sequence ID" value="VFU01514.1"/>
    <property type="molecule type" value="Genomic_DNA"/>
</dbReference>
<dbReference type="InterPro" id="IPR002813">
    <property type="entry name" value="Arg_biosynth_ArgJ"/>
</dbReference>
<keyword evidence="2 8" id="KW-0055">Arginine biosynthesis</keyword>
<comment type="subcellular location">
    <subcellularLocation>
        <location evidence="8">Mitochondrion matrix</location>
    </subcellularLocation>
</comment>
<comment type="catalytic activity">
    <reaction evidence="8">
        <text>L-glutamate + acetyl-CoA = N-acetyl-L-glutamate + CoA + H(+)</text>
        <dbReference type="Rhea" id="RHEA:24292"/>
        <dbReference type="ChEBI" id="CHEBI:15378"/>
        <dbReference type="ChEBI" id="CHEBI:29985"/>
        <dbReference type="ChEBI" id="CHEBI:44337"/>
        <dbReference type="ChEBI" id="CHEBI:57287"/>
        <dbReference type="ChEBI" id="CHEBI:57288"/>
        <dbReference type="EC" id="2.3.1.1"/>
    </reaction>
</comment>
<keyword evidence="8" id="KW-0496">Mitochondrion</keyword>
<evidence type="ECO:0000256" key="7">
    <source>
        <dbReference type="ARBA" id="ARBA00023315"/>
    </source>
</evidence>
<dbReference type="FunFam" id="3.60.70.12:FF:000001">
    <property type="entry name" value="Arginine biosynthesis bifunctional protein ArgJ, chloroplastic"/>
    <property type="match status" value="1"/>
</dbReference>
<evidence type="ECO:0000313" key="11">
    <source>
        <dbReference type="Proteomes" id="UP000332933"/>
    </source>
</evidence>
<accession>A0A485LRM6</accession>
<comment type="pathway">
    <text evidence="8">Amino-acid biosynthesis; L-arginine biosynthesis; N(2)-acetyl-L-ornithine from L-glutamate: step 1/4.</text>
</comment>
<dbReference type="Gene3D" id="3.10.20.340">
    <property type="entry name" value="ArgJ beta chain, C-terminal domain"/>
    <property type="match status" value="1"/>
</dbReference>
<dbReference type="GO" id="GO:0005759">
    <property type="term" value="C:mitochondrial matrix"/>
    <property type="evidence" value="ECO:0007669"/>
    <property type="project" value="UniProtKB-SubCell"/>
</dbReference>
<name>A0A485LRM6_9STRA</name>
<dbReference type="InterPro" id="IPR042195">
    <property type="entry name" value="ArgJ_beta_C"/>
</dbReference>
<comment type="catalytic activity">
    <reaction evidence="8">
        <text>N(2)-acetyl-L-ornithine + L-glutamate = N-acetyl-L-glutamate + L-ornithine</text>
        <dbReference type="Rhea" id="RHEA:15349"/>
        <dbReference type="ChEBI" id="CHEBI:29985"/>
        <dbReference type="ChEBI" id="CHEBI:44337"/>
        <dbReference type="ChEBI" id="CHEBI:46911"/>
        <dbReference type="ChEBI" id="CHEBI:57805"/>
        <dbReference type="EC" id="2.3.1.35"/>
    </reaction>
</comment>
<evidence type="ECO:0000256" key="3">
    <source>
        <dbReference type="ARBA" id="ARBA00022605"/>
    </source>
</evidence>
<evidence type="ECO:0000256" key="1">
    <source>
        <dbReference type="ARBA" id="ARBA00006774"/>
    </source>
</evidence>
<comment type="subunit">
    <text evidence="8">Heterodimer of an alpha and a beta chain.</text>
</comment>
<dbReference type="GO" id="GO:0004042">
    <property type="term" value="F:L-glutamate N-acetyltransferase activity"/>
    <property type="evidence" value="ECO:0007669"/>
    <property type="project" value="UniProtKB-UniRule"/>
</dbReference>
<organism evidence="10 11">
    <name type="scientific">Aphanomyces stellatus</name>
    <dbReference type="NCBI Taxonomy" id="120398"/>
    <lineage>
        <taxon>Eukaryota</taxon>
        <taxon>Sar</taxon>
        <taxon>Stramenopiles</taxon>
        <taxon>Oomycota</taxon>
        <taxon>Saprolegniomycetes</taxon>
        <taxon>Saprolegniales</taxon>
        <taxon>Verrucalvaceae</taxon>
        <taxon>Aphanomyces</taxon>
    </lineage>
</organism>
<keyword evidence="11" id="KW-1185">Reference proteome</keyword>
<evidence type="ECO:0000256" key="6">
    <source>
        <dbReference type="ARBA" id="ARBA00023268"/>
    </source>
</evidence>
<evidence type="ECO:0000256" key="5">
    <source>
        <dbReference type="ARBA" id="ARBA00022813"/>
    </source>
</evidence>
<feature type="active site" description="Nucleophile" evidence="8">
    <location>
        <position position="221"/>
    </location>
</feature>
<dbReference type="Gene3D" id="3.60.70.12">
    <property type="entry name" value="L-amino peptidase D-ALA esterase/amidase"/>
    <property type="match status" value="1"/>
</dbReference>
<sequence length="473" mass="51275">MWRLTSVAASRRHFSSKTKPAFVFNSAAEYYNYLNEHHSRLPWGFSVGSSTFKFTPQEAPHMPSQMTMTLIKPHKPTPLFGAVFTQNACPGAPIKVGRKRLSEDTLGAIIVNNKISNVCANGGGVADAQDVCDAIAQHLDLRGSQILPSSTGVIGWRIPVDAMINALPQLVESLQDTSILPAASGIMTTDLYPKIRSVDVCGGRIVGIAKGAGMVEPNMATMLSYILTDLSVPRDVLRQLLADVVDKTYNSMSVDTDESTSDTLAIVSSDMIPFDMSQLEAFRAALYDVCAGLCEDIVRNGEGAHHVMRVNVKGAQSEAQAKGIGKSIVNSPLLKCAVAGNDPNVGRLVMAVGKYMGKHHKGVNVAESMTISMGGLRIFEHGEFTLNGYVKRKRIFDTEDEARDIDKQLVQHMKTAQLTETTRGGVDHTSRDYPPHDHMVEIEVDLGLGNAAAKVLGIDLTNEYVAINADYRS</sequence>
<evidence type="ECO:0000313" key="9">
    <source>
        <dbReference type="EMBL" id="KAF0683027.1"/>
    </source>
</evidence>
<reference evidence="10 11" key="1">
    <citation type="submission" date="2019-03" db="EMBL/GenBank/DDBJ databases">
        <authorList>
            <person name="Gaulin E."/>
            <person name="Dumas B."/>
        </authorList>
    </citation>
    <scope>NUCLEOTIDE SEQUENCE [LARGE SCALE GENOMIC DNA]</scope>
    <source>
        <strain evidence="10">CBS 568.67</strain>
    </source>
</reference>
<feature type="site" description="Cleavage; by autolysis" evidence="8">
    <location>
        <begin position="220"/>
        <end position="221"/>
    </location>
</feature>
<dbReference type="UniPathway" id="UPA00068">
    <property type="reaction ID" value="UER00106"/>
</dbReference>
<feature type="site" description="Involved in the stabilization of negative charge on the oxyanion by the formation of the oxyanion hole" evidence="8">
    <location>
        <position position="152"/>
    </location>
</feature>
<keyword evidence="4 8" id="KW-0808">Transferase</keyword>
<feature type="binding site" evidence="8">
    <location>
        <position position="188"/>
    </location>
    <ligand>
        <name>substrate</name>
    </ligand>
</feature>
<comment type="PTM">
    <text evidence="8">The alpha and beta chains are autoproteolytically processed from a single precursor protein within the mitochondrion.</text>
</comment>
<protein>
    <recommendedName>
        <fullName evidence="8">Arginine biosynthesis bifunctional protein ArgJ, mitochondrial</fullName>
    </recommendedName>
    <domain>
        <recommendedName>
            <fullName evidence="8">Glutamate N-acetyltransferase</fullName>
            <shortName evidence="8">GAT</shortName>
            <ecNumber evidence="8">2.3.1.35</ecNumber>
        </recommendedName>
        <alternativeName>
            <fullName evidence="8">Ornithine acetyltransferase</fullName>
            <shortName evidence="8">OATase</shortName>
        </alternativeName>
        <alternativeName>
            <fullName evidence="8">Ornithine transacetylase</fullName>
        </alternativeName>
    </domain>
    <domain>
        <recommendedName>
            <fullName evidence="8">Amino-acid acetyltransferase</fullName>
            <ecNumber evidence="8">2.3.1.1</ecNumber>
        </recommendedName>
        <alternativeName>
            <fullName evidence="8">N-acetylglutamate synthase</fullName>
            <shortName evidence="8">AGS</shortName>
        </alternativeName>
    </domain>
    <component>
        <recommendedName>
            <fullName evidence="8">Arginine biosynthesis bifunctional protein ArgJ alpha chain</fullName>
        </recommendedName>
    </component>
    <component>
        <recommendedName>
            <fullName evidence="8">Arginine biosynthesis bifunctional protein ArgJ beta chain</fullName>
        </recommendedName>
    </component>
</protein>
<keyword evidence="3 8" id="KW-0028">Amino-acid biosynthesis</keyword>
<dbReference type="EMBL" id="VJMH01007456">
    <property type="protein sequence ID" value="KAF0683027.1"/>
    <property type="molecule type" value="Genomic_DNA"/>
</dbReference>
<feature type="binding site" evidence="8">
    <location>
        <position position="221"/>
    </location>
    <ligand>
        <name>substrate</name>
    </ligand>
</feature>
<feature type="chain" id="PRO_5034665233" description="Arginine biosynthesis bifunctional protein ArgJ alpha chain" evidence="8">
    <location>
        <begin position="1"/>
        <end position="220"/>
    </location>
</feature>
<dbReference type="AlphaFoldDB" id="A0A485LRM6"/>
<evidence type="ECO:0000256" key="2">
    <source>
        <dbReference type="ARBA" id="ARBA00022571"/>
    </source>
</evidence>
<feature type="chain" id="PRO_5034665232" description="Arginine biosynthesis bifunctional protein ArgJ beta chain" evidence="8">
    <location>
        <begin position="221"/>
        <end position="473"/>
    </location>
</feature>
<feature type="site" description="Involved in the stabilization of negative charge on the oxyanion by the formation of the oxyanion hole" evidence="8">
    <location>
        <position position="151"/>
    </location>
</feature>
<dbReference type="InterPro" id="IPR016117">
    <property type="entry name" value="ArgJ-like_dom_sf"/>
</dbReference>
<feature type="binding site" evidence="8">
    <location>
        <position position="468"/>
    </location>
    <ligand>
        <name>substrate</name>
    </ligand>
</feature>
<dbReference type="PANTHER" id="PTHR23100:SF0">
    <property type="entry name" value="ARGININE BIOSYNTHESIS BIFUNCTIONAL PROTEIN ARGJ, MITOCHONDRIAL"/>
    <property type="match status" value="1"/>
</dbReference>
<dbReference type="SUPFAM" id="SSF56266">
    <property type="entry name" value="DmpA/ArgJ-like"/>
    <property type="match status" value="1"/>
</dbReference>
<dbReference type="OrthoDB" id="4199794at2759"/>